<feature type="transmembrane region" description="Helical" evidence="1">
    <location>
        <begin position="45"/>
        <end position="63"/>
    </location>
</feature>
<feature type="transmembrane region" description="Helical" evidence="1">
    <location>
        <begin position="290"/>
        <end position="307"/>
    </location>
</feature>
<keyword evidence="1" id="KW-0472">Membrane</keyword>
<dbReference type="PROSITE" id="PS50234">
    <property type="entry name" value="VWFA"/>
    <property type="match status" value="1"/>
</dbReference>
<evidence type="ECO:0000313" key="4">
    <source>
        <dbReference type="Proteomes" id="UP000277858"/>
    </source>
</evidence>
<feature type="domain" description="VWFA" evidence="2">
    <location>
        <begin position="73"/>
        <end position="255"/>
    </location>
</feature>
<dbReference type="EMBL" id="LR134473">
    <property type="protein sequence ID" value="VEI03419.1"/>
    <property type="molecule type" value="Genomic_DNA"/>
</dbReference>
<reference evidence="3 4" key="1">
    <citation type="submission" date="2018-12" db="EMBL/GenBank/DDBJ databases">
        <authorList>
            <consortium name="Pathogen Informatics"/>
        </authorList>
    </citation>
    <scope>NUCLEOTIDE SEQUENCE [LARGE SCALE GENOMIC DNA]</scope>
    <source>
        <strain evidence="3 4">NCTC13652</strain>
    </source>
</reference>
<name>A0A448NZQ6_9ACTN</name>
<accession>A0A448NZQ6</accession>
<proteinExistence type="predicted"/>
<sequence length="324" mass="35845">MNVFPNWYLFAGASLLMAAAVVNLVSTRKDAHVPARTRHKRWRHLGVALALVVIAVRPTIGNVTTTTYTSGADVVLMIDRTASMGAVDYGGGKPRMDGVRADVTTLVRSLEGSRFAVIVFDNNARVALPFTTDGTAVVSLVDSLEWRTSEYGNGSDIAEGLGTAQKLLARSQRSDPDLSRYLYYFGDGEQTRRAAPQSFEPLRPYLTGSTIYGYGTAEGAPMLTTPGSKQYVRKDGATAISKMNEQNLNAMGQQLQGGYQHRTRPGVLDAHVDHPTLIPVVHRDPRGFETYWIFGLVAAGLLIWELWDDVAYYRRARKEWRWTD</sequence>
<dbReference type="CDD" id="cd00198">
    <property type="entry name" value="vWFA"/>
    <property type="match status" value="1"/>
</dbReference>
<keyword evidence="1" id="KW-0812">Transmembrane</keyword>
<dbReference type="RefSeq" id="WP_051238621.1">
    <property type="nucleotide sequence ID" value="NZ_JAKDOF010000006.1"/>
</dbReference>
<dbReference type="AlphaFoldDB" id="A0A448NZQ6"/>
<dbReference type="Pfam" id="PF13519">
    <property type="entry name" value="VWA_2"/>
    <property type="match status" value="1"/>
</dbReference>
<keyword evidence="1" id="KW-1133">Transmembrane helix</keyword>
<feature type="transmembrane region" description="Helical" evidence="1">
    <location>
        <begin position="6"/>
        <end position="25"/>
    </location>
</feature>
<dbReference type="Gene3D" id="3.40.50.410">
    <property type="entry name" value="von Willebrand factor, type A domain"/>
    <property type="match status" value="1"/>
</dbReference>
<dbReference type="InterPro" id="IPR002035">
    <property type="entry name" value="VWF_A"/>
</dbReference>
<dbReference type="SUPFAM" id="SSF53300">
    <property type="entry name" value="vWA-like"/>
    <property type="match status" value="1"/>
</dbReference>
<evidence type="ECO:0000259" key="2">
    <source>
        <dbReference type="PROSITE" id="PS50234"/>
    </source>
</evidence>
<dbReference type="STRING" id="1122997.GCA_000425285_02587"/>
<evidence type="ECO:0000313" key="3">
    <source>
        <dbReference type="EMBL" id="VEI03419.1"/>
    </source>
</evidence>
<dbReference type="Proteomes" id="UP000277858">
    <property type="component" value="Chromosome"/>
</dbReference>
<organism evidence="3 4">
    <name type="scientific">Acidipropionibacterium jensenii</name>
    <dbReference type="NCBI Taxonomy" id="1749"/>
    <lineage>
        <taxon>Bacteria</taxon>
        <taxon>Bacillati</taxon>
        <taxon>Actinomycetota</taxon>
        <taxon>Actinomycetes</taxon>
        <taxon>Propionibacteriales</taxon>
        <taxon>Propionibacteriaceae</taxon>
        <taxon>Acidipropionibacterium</taxon>
    </lineage>
</organism>
<protein>
    <submittedName>
        <fullName evidence="3">Mg-chelatase subunit ChlD</fullName>
    </submittedName>
</protein>
<keyword evidence="4" id="KW-1185">Reference proteome</keyword>
<dbReference type="SMART" id="SM00327">
    <property type="entry name" value="VWA"/>
    <property type="match status" value="1"/>
</dbReference>
<dbReference type="InterPro" id="IPR036465">
    <property type="entry name" value="vWFA_dom_sf"/>
</dbReference>
<evidence type="ECO:0000256" key="1">
    <source>
        <dbReference type="SAM" id="Phobius"/>
    </source>
</evidence>
<dbReference type="OrthoDB" id="9814325at2"/>
<gene>
    <name evidence="3" type="ORF">NCTC13652_01622</name>
</gene>